<keyword evidence="1" id="KW-1133">Transmembrane helix</keyword>
<dbReference type="GO" id="GO:0016746">
    <property type="term" value="F:acyltransferase activity"/>
    <property type="evidence" value="ECO:0007669"/>
    <property type="project" value="UniProtKB-KW"/>
</dbReference>
<name>A0ABX7MMW8_9GAMM</name>
<evidence type="ECO:0000313" key="2">
    <source>
        <dbReference type="EMBL" id="QSP93519.1"/>
    </source>
</evidence>
<proteinExistence type="predicted"/>
<dbReference type="EMBL" id="CP071247">
    <property type="protein sequence ID" value="QSP93519.1"/>
    <property type="molecule type" value="Genomic_DNA"/>
</dbReference>
<keyword evidence="1" id="KW-0472">Membrane</keyword>
<keyword evidence="2" id="KW-0012">Acyltransferase</keyword>
<dbReference type="Gene3D" id="2.160.10.10">
    <property type="entry name" value="Hexapeptide repeat proteins"/>
    <property type="match status" value="1"/>
</dbReference>
<evidence type="ECO:0000256" key="1">
    <source>
        <dbReference type="SAM" id="Phobius"/>
    </source>
</evidence>
<dbReference type="PANTHER" id="PTHR23416">
    <property type="entry name" value="SIALIC ACID SYNTHASE-RELATED"/>
    <property type="match status" value="1"/>
</dbReference>
<dbReference type="PANTHER" id="PTHR23416:SF78">
    <property type="entry name" value="LIPOPOLYSACCHARIDE BIOSYNTHESIS O-ACETYL TRANSFERASE WBBJ-RELATED"/>
    <property type="match status" value="1"/>
</dbReference>
<reference evidence="2 3" key="1">
    <citation type="submission" date="2021-03" db="EMBL/GenBank/DDBJ databases">
        <title>Genome sequencing of Marinobacter sp. LPB0319.</title>
        <authorList>
            <person name="Kim J."/>
        </authorList>
    </citation>
    <scope>NUCLEOTIDE SEQUENCE [LARGE SCALE GENOMIC DNA]</scope>
    <source>
        <strain evidence="2 3">LPB0319</strain>
    </source>
</reference>
<keyword evidence="2" id="KW-0808">Transferase</keyword>
<dbReference type="InterPro" id="IPR011004">
    <property type="entry name" value="Trimer_LpxA-like_sf"/>
</dbReference>
<keyword evidence="3" id="KW-1185">Reference proteome</keyword>
<feature type="transmembrane region" description="Helical" evidence="1">
    <location>
        <begin position="12"/>
        <end position="30"/>
    </location>
</feature>
<evidence type="ECO:0000313" key="3">
    <source>
        <dbReference type="Proteomes" id="UP000663555"/>
    </source>
</evidence>
<protein>
    <submittedName>
        <fullName evidence="2">Acyltransferase</fullName>
    </submittedName>
</protein>
<sequence length="205" mass="22100">MTDLREVTKRAVTWLSQLFVSPLLLLFWALKPFSREDHLFSGFSQLFSLIPGLSGSYLRVAFYRCIMKHCATDSVIGFGSVFSHRGTEIYSGVYIGPQCNIGLSTIETNCLIGSGVHVLSGKGQHRFDDLQTPLRLQGGEYQQISLGENSWVGNGAIIMASIGRDSIIGAGAVVTNEIPAGSIVVGNPGVVVRSRYAGEPTSSET</sequence>
<dbReference type="SUPFAM" id="SSF51161">
    <property type="entry name" value="Trimeric LpxA-like enzymes"/>
    <property type="match status" value="1"/>
</dbReference>
<dbReference type="CDD" id="cd04647">
    <property type="entry name" value="LbH_MAT_like"/>
    <property type="match status" value="1"/>
</dbReference>
<gene>
    <name evidence="2" type="ORF">LPB19_09810</name>
</gene>
<dbReference type="RefSeq" id="WP_206642742.1">
    <property type="nucleotide sequence ID" value="NZ_CP071247.1"/>
</dbReference>
<dbReference type="Proteomes" id="UP000663555">
    <property type="component" value="Chromosome"/>
</dbReference>
<feature type="transmembrane region" description="Helical" evidence="1">
    <location>
        <begin position="42"/>
        <end position="62"/>
    </location>
</feature>
<dbReference type="InterPro" id="IPR051159">
    <property type="entry name" value="Hexapeptide_acetyltransf"/>
</dbReference>
<keyword evidence="1" id="KW-0812">Transmembrane</keyword>
<accession>A0ABX7MMW8</accession>
<organism evidence="2 3">
    <name type="scientific">Marinobacter salinisoli</name>
    <dbReference type="NCBI Taxonomy" id="2769486"/>
    <lineage>
        <taxon>Bacteria</taxon>
        <taxon>Pseudomonadati</taxon>
        <taxon>Pseudomonadota</taxon>
        <taxon>Gammaproteobacteria</taxon>
        <taxon>Pseudomonadales</taxon>
        <taxon>Marinobacteraceae</taxon>
        <taxon>Marinobacter</taxon>
    </lineage>
</organism>